<dbReference type="GO" id="GO:0061579">
    <property type="term" value="F:N-acyl homoserine lactone synthase activity"/>
    <property type="evidence" value="ECO:0007669"/>
    <property type="project" value="UniProtKB-UniRule"/>
</dbReference>
<organism evidence="7 8">
    <name type="scientific">Sphingomonas paeninsulae</name>
    <dbReference type="NCBI Taxonomy" id="2319844"/>
    <lineage>
        <taxon>Bacteria</taxon>
        <taxon>Pseudomonadati</taxon>
        <taxon>Pseudomonadota</taxon>
        <taxon>Alphaproteobacteria</taxon>
        <taxon>Sphingomonadales</taxon>
        <taxon>Sphingomonadaceae</taxon>
        <taxon>Sphingomonas</taxon>
    </lineage>
</organism>
<keyword evidence="3 6" id="KW-0949">S-adenosyl-L-methionine</keyword>
<keyword evidence="1 5" id="KW-0673">Quorum sensing</keyword>
<comment type="catalytic activity">
    <reaction evidence="6">
        <text>a fatty acyl-[ACP] + S-adenosyl-L-methionine = an N-acyl-L-homoserine lactone + S-methyl-5'-thioadenosine + holo-[ACP] + H(+)</text>
        <dbReference type="Rhea" id="RHEA:10096"/>
        <dbReference type="Rhea" id="RHEA-COMP:9685"/>
        <dbReference type="Rhea" id="RHEA-COMP:14125"/>
        <dbReference type="ChEBI" id="CHEBI:15378"/>
        <dbReference type="ChEBI" id="CHEBI:17509"/>
        <dbReference type="ChEBI" id="CHEBI:55474"/>
        <dbReference type="ChEBI" id="CHEBI:59789"/>
        <dbReference type="ChEBI" id="CHEBI:64479"/>
        <dbReference type="ChEBI" id="CHEBI:138651"/>
        <dbReference type="EC" id="2.3.1.184"/>
    </reaction>
</comment>
<dbReference type="PANTHER" id="PTHR39322:SF1">
    <property type="entry name" value="ISOVALERYL-HOMOSERINE LACTONE SYNTHASE"/>
    <property type="match status" value="1"/>
</dbReference>
<evidence type="ECO:0000313" key="8">
    <source>
        <dbReference type="Proteomes" id="UP000276254"/>
    </source>
</evidence>
<dbReference type="AlphaFoldDB" id="A0A494TKP1"/>
<dbReference type="PROSITE" id="PS51187">
    <property type="entry name" value="AUTOINDUCER_SYNTH_2"/>
    <property type="match status" value="1"/>
</dbReference>
<dbReference type="Proteomes" id="UP000276254">
    <property type="component" value="Chromosome"/>
</dbReference>
<evidence type="ECO:0000256" key="1">
    <source>
        <dbReference type="ARBA" id="ARBA00022654"/>
    </source>
</evidence>
<evidence type="ECO:0000313" key="7">
    <source>
        <dbReference type="EMBL" id="AYJ88104.1"/>
    </source>
</evidence>
<dbReference type="OrthoDB" id="6169313at2"/>
<accession>A0A494TKP1</accession>
<evidence type="ECO:0000256" key="3">
    <source>
        <dbReference type="ARBA" id="ARBA00022691"/>
    </source>
</evidence>
<dbReference type="InterPro" id="IPR001690">
    <property type="entry name" value="Autoind_synthase"/>
</dbReference>
<evidence type="ECO:0000256" key="6">
    <source>
        <dbReference type="RuleBase" id="RU361135"/>
    </source>
</evidence>
<keyword evidence="2 6" id="KW-0808">Transferase</keyword>
<evidence type="ECO:0000256" key="4">
    <source>
        <dbReference type="ARBA" id="ARBA00022929"/>
    </source>
</evidence>
<protein>
    <recommendedName>
        <fullName evidence="6">Acyl-homoserine-lactone synthase</fullName>
        <ecNumber evidence="6">2.3.1.184</ecNumber>
    </recommendedName>
    <alternativeName>
        <fullName evidence="6">Autoinducer synthesis protein</fullName>
    </alternativeName>
</protein>
<dbReference type="KEGG" id="spha:D3Y57_17680"/>
<name>A0A494TKP1_SPHPE</name>
<evidence type="ECO:0000256" key="5">
    <source>
        <dbReference type="PROSITE-ProRule" id="PRU00533"/>
    </source>
</evidence>
<dbReference type="Pfam" id="PF00765">
    <property type="entry name" value="Autoind_synth"/>
    <property type="match status" value="1"/>
</dbReference>
<dbReference type="GO" id="GO:0009372">
    <property type="term" value="P:quorum sensing"/>
    <property type="evidence" value="ECO:0007669"/>
    <property type="project" value="UniProtKB-UniRule"/>
</dbReference>
<dbReference type="PRINTS" id="PR01549">
    <property type="entry name" value="AUTOINDCRSYN"/>
</dbReference>
<reference evidence="7 8" key="1">
    <citation type="submission" date="2018-09" db="EMBL/GenBank/DDBJ databases">
        <title>Sphingomonas peninsula sp. nov., isolated from fildes peninsula, Antarctic soil.</title>
        <authorList>
            <person name="Yingchao G."/>
        </authorList>
    </citation>
    <scope>NUCLEOTIDE SEQUENCE [LARGE SCALE GENOMIC DNA]</scope>
    <source>
        <strain evidence="7 8">YZ-8</strain>
    </source>
</reference>
<proteinExistence type="inferred from homology"/>
<keyword evidence="8" id="KW-1185">Reference proteome</keyword>
<dbReference type="EMBL" id="CP032829">
    <property type="protein sequence ID" value="AYJ88104.1"/>
    <property type="molecule type" value="Genomic_DNA"/>
</dbReference>
<evidence type="ECO:0000256" key="2">
    <source>
        <dbReference type="ARBA" id="ARBA00022679"/>
    </source>
</evidence>
<dbReference type="SUPFAM" id="SSF55729">
    <property type="entry name" value="Acyl-CoA N-acyltransferases (Nat)"/>
    <property type="match status" value="1"/>
</dbReference>
<dbReference type="RefSeq" id="WP_121156148.1">
    <property type="nucleotide sequence ID" value="NZ_CP032829.1"/>
</dbReference>
<dbReference type="Gene3D" id="3.40.630.30">
    <property type="match status" value="1"/>
</dbReference>
<dbReference type="PANTHER" id="PTHR39322">
    <property type="entry name" value="ACYL-HOMOSERINE-LACTONE SYNTHASE"/>
    <property type="match status" value="1"/>
</dbReference>
<dbReference type="EC" id="2.3.1.184" evidence="6"/>
<dbReference type="GO" id="GO:0007165">
    <property type="term" value="P:signal transduction"/>
    <property type="evidence" value="ECO:0007669"/>
    <property type="project" value="TreeGrafter"/>
</dbReference>
<keyword evidence="4 5" id="KW-0071">Autoinducer synthesis</keyword>
<dbReference type="InterPro" id="IPR016181">
    <property type="entry name" value="Acyl_CoA_acyltransferase"/>
</dbReference>
<comment type="similarity">
    <text evidence="5 6">Belongs to the autoinducer synthase family.</text>
</comment>
<sequence length="203" mass="22969">MLVTVSETNHIHESDVLRAMFEARKHVFIDLLKWPLPVVAERYEIDQFDDRHAVYLIITDEQGHHMGSARLLDSTRPGILNTLFADLCDFDMPIGPDVYEITRFCLSRGLRARDRRFVRDRLVTAIAHYALANGITTYTGVAEWGWMQQILSFGWQCRPLGFPKDREGATLGALRIDIAADTINRLVAAGISDGTEMPIRQAA</sequence>
<gene>
    <name evidence="7" type="ORF">D3Y57_17680</name>
</gene>